<evidence type="ECO:0000313" key="1">
    <source>
        <dbReference type="EMBL" id="KAJ8131647.1"/>
    </source>
</evidence>
<dbReference type="Proteomes" id="UP001153332">
    <property type="component" value="Unassembled WGS sequence"/>
</dbReference>
<sequence length="421" mass="46803">MATRSNTGRAEHDAERGVEEGVRPRDTSHSTRVVRDITYKAIPFCAFSLVVFSAGAILVSTLAFDKPIPHKAAIVVSSILLSFFLLFCTGLVYLYFRKFHPHVSKGSGVSRQRSHSDSPTWDYVKSIIHRFKRFASRRTSYPGEVNGATPQGGEGGRTLTDTLRDPAPSPEAYRRATTQEGNIASEQNAIYELEESESQQNLQLPQQREPQDDRGDRPLQQGSPEANPIPRGRTRNRRIPTYTANAPRPIQAHSHPTPQSTQENAAGSPRRGDLTQSPSLVRNYYHVAGPREYVRKPTPQQRIAERSRDVHRQAFPSQIPTIRVAAPPEPPLPPPPGSVQARSRQLRDPAVGAYTENMVLPKLRTENSERWRRDNLVDDPSLAHAPIAGSRKSTLDKAEGQATVPTNAFIIYSSYLEGRSA</sequence>
<dbReference type="EMBL" id="JAPUUL010000253">
    <property type="protein sequence ID" value="KAJ8131647.1"/>
    <property type="molecule type" value="Genomic_DNA"/>
</dbReference>
<keyword evidence="2" id="KW-1185">Reference proteome</keyword>
<proteinExistence type="predicted"/>
<accession>A0ACC2JVV8</accession>
<comment type="caution">
    <text evidence="1">The sequence shown here is derived from an EMBL/GenBank/DDBJ whole genome shotgun (WGS) entry which is preliminary data.</text>
</comment>
<name>A0ACC2JVV8_9PEZI</name>
<organism evidence="1 2">
    <name type="scientific">Lasiodiplodia mahajangana</name>
    <dbReference type="NCBI Taxonomy" id="1108764"/>
    <lineage>
        <taxon>Eukaryota</taxon>
        <taxon>Fungi</taxon>
        <taxon>Dikarya</taxon>
        <taxon>Ascomycota</taxon>
        <taxon>Pezizomycotina</taxon>
        <taxon>Dothideomycetes</taxon>
        <taxon>Dothideomycetes incertae sedis</taxon>
        <taxon>Botryosphaeriales</taxon>
        <taxon>Botryosphaeriaceae</taxon>
        <taxon>Lasiodiplodia</taxon>
    </lineage>
</organism>
<protein>
    <submittedName>
        <fullName evidence="1">Uncharacterized protein</fullName>
    </submittedName>
</protein>
<reference evidence="1" key="1">
    <citation type="submission" date="2022-12" db="EMBL/GenBank/DDBJ databases">
        <title>Genome Sequence of Lasiodiplodia mahajangana.</title>
        <authorList>
            <person name="Buettner E."/>
        </authorList>
    </citation>
    <scope>NUCLEOTIDE SEQUENCE</scope>
    <source>
        <strain evidence="1">VT137</strain>
    </source>
</reference>
<evidence type="ECO:0000313" key="2">
    <source>
        <dbReference type="Proteomes" id="UP001153332"/>
    </source>
</evidence>
<gene>
    <name evidence="1" type="ORF">O1611_g1978</name>
</gene>